<dbReference type="InterPro" id="IPR017850">
    <property type="entry name" value="Alkaline_phosphatase_core_sf"/>
</dbReference>
<dbReference type="AlphaFoldDB" id="A0A934S520"/>
<dbReference type="SUPFAM" id="SSF53649">
    <property type="entry name" value="Alkaline phosphatase-like"/>
    <property type="match status" value="1"/>
</dbReference>
<feature type="signal peptide" evidence="3">
    <location>
        <begin position="1"/>
        <end position="18"/>
    </location>
</feature>
<evidence type="ECO:0000256" key="2">
    <source>
        <dbReference type="ARBA" id="ARBA00022801"/>
    </source>
</evidence>
<organism evidence="5 6">
    <name type="scientific">Pelagicoccus mobilis</name>
    <dbReference type="NCBI Taxonomy" id="415221"/>
    <lineage>
        <taxon>Bacteria</taxon>
        <taxon>Pseudomonadati</taxon>
        <taxon>Verrucomicrobiota</taxon>
        <taxon>Opitutia</taxon>
        <taxon>Puniceicoccales</taxon>
        <taxon>Pelagicoccaceae</taxon>
        <taxon>Pelagicoccus</taxon>
    </lineage>
</organism>
<dbReference type="EMBL" id="JAENIL010000062">
    <property type="protein sequence ID" value="MBK1879912.1"/>
    <property type="molecule type" value="Genomic_DNA"/>
</dbReference>
<gene>
    <name evidence="5" type="ORF">JIN87_23710</name>
</gene>
<keyword evidence="2" id="KW-0378">Hydrolase</keyword>
<dbReference type="PANTHER" id="PTHR42693:SF53">
    <property type="entry name" value="ENDO-4-O-SULFATASE"/>
    <property type="match status" value="1"/>
</dbReference>
<dbReference type="InterPro" id="IPR050738">
    <property type="entry name" value="Sulfatase"/>
</dbReference>
<accession>A0A934S520</accession>
<feature type="chain" id="PRO_5037668536" evidence="3">
    <location>
        <begin position="19"/>
        <end position="587"/>
    </location>
</feature>
<dbReference type="Gene3D" id="3.40.720.10">
    <property type="entry name" value="Alkaline Phosphatase, subunit A"/>
    <property type="match status" value="1"/>
</dbReference>
<dbReference type="Gene3D" id="3.30.1120.10">
    <property type="match status" value="1"/>
</dbReference>
<comment type="similarity">
    <text evidence="1">Belongs to the sulfatase family.</text>
</comment>
<evidence type="ECO:0000313" key="5">
    <source>
        <dbReference type="EMBL" id="MBK1879912.1"/>
    </source>
</evidence>
<keyword evidence="3" id="KW-0732">Signal</keyword>
<reference evidence="5" key="1">
    <citation type="submission" date="2021-01" db="EMBL/GenBank/DDBJ databases">
        <title>Modified the classification status of verrucomicrobia.</title>
        <authorList>
            <person name="Feng X."/>
        </authorList>
    </citation>
    <scope>NUCLEOTIDE SEQUENCE</scope>
    <source>
        <strain evidence="5">KCTC 13126</strain>
    </source>
</reference>
<sequence length="587" mass="65549">MKTFILVILFSFAATLFADRPNVVLVMTDDQGYGDLSCTGNPILKTPALDALYEQSTRFTDFHVSPTCSPTRGALLSGHYTNRAGPWHTIKGRSMLRLSAITMGEVFEDGGYATGLFGKWHLGDSYPYRPEDRGFQDVVRHAAGGVGQTPDFWDNSYFDDTYFRNGVPEKFEGFCTDVFFREATRFIDESIEAGKPFFAYVTPNAPHLPYHCPEEYWEMYKGKGLKPEEEIFFGMIHNIDDNVGALRTHLEKKGVSDNTIFIFMTDNGTATGHDVFNDGMRGKKGSAYEGGHRVPFFIHWPDGKLDVARDIDTLTSHIDVLPTMMDLCGLEIPMDYSFDGRSLSPLLYNNPTPWVERTIVTDSQRVVDPIKWKDSSTMTQRWRLINGKELYDIVADPSQSKDVASMHPDVVSSLRAEYEKWWDSISPTFAKEERLRIGTDVENPVVLNAHDWITEAPVSPWNQGHIRRGAKINGYWAIDVEMAGTYSVELRRYPPELSAAINAELDPGAPVIGLEAYRGPAGRGIGAKSAVLSVGDFNEEKPVSDADEGILFTVELQEGPADLHAVFKTGPDGEDVIGAYYAVVNRL</sequence>
<dbReference type="InterPro" id="IPR000917">
    <property type="entry name" value="Sulfatase_N"/>
</dbReference>
<keyword evidence="6" id="KW-1185">Reference proteome</keyword>
<dbReference type="GO" id="GO:0004065">
    <property type="term" value="F:arylsulfatase activity"/>
    <property type="evidence" value="ECO:0007669"/>
    <property type="project" value="TreeGrafter"/>
</dbReference>
<evidence type="ECO:0000259" key="4">
    <source>
        <dbReference type="Pfam" id="PF00884"/>
    </source>
</evidence>
<evidence type="ECO:0000313" key="6">
    <source>
        <dbReference type="Proteomes" id="UP000617628"/>
    </source>
</evidence>
<dbReference type="FunFam" id="3.40.720.10:FF:000070">
    <property type="entry name" value="Arylsulfatase A"/>
    <property type="match status" value="1"/>
</dbReference>
<name>A0A934S520_9BACT</name>
<evidence type="ECO:0000256" key="1">
    <source>
        <dbReference type="ARBA" id="ARBA00008779"/>
    </source>
</evidence>
<comment type="caution">
    <text evidence="5">The sequence shown here is derived from an EMBL/GenBank/DDBJ whole genome shotgun (WGS) entry which is preliminary data.</text>
</comment>
<dbReference type="Pfam" id="PF00884">
    <property type="entry name" value="Sulfatase"/>
    <property type="match status" value="1"/>
</dbReference>
<feature type="domain" description="Sulfatase N-terminal" evidence="4">
    <location>
        <begin position="21"/>
        <end position="329"/>
    </location>
</feature>
<dbReference type="CDD" id="cd16146">
    <property type="entry name" value="ARS_like"/>
    <property type="match status" value="1"/>
</dbReference>
<dbReference type="Proteomes" id="UP000617628">
    <property type="component" value="Unassembled WGS sequence"/>
</dbReference>
<dbReference type="PANTHER" id="PTHR42693">
    <property type="entry name" value="ARYLSULFATASE FAMILY MEMBER"/>
    <property type="match status" value="1"/>
</dbReference>
<evidence type="ECO:0000256" key="3">
    <source>
        <dbReference type="SAM" id="SignalP"/>
    </source>
</evidence>
<protein>
    <submittedName>
        <fullName evidence="5">Arylsulfatase</fullName>
    </submittedName>
</protein>
<proteinExistence type="inferred from homology"/>